<evidence type="ECO:0000259" key="2">
    <source>
        <dbReference type="Pfam" id="PF16220"/>
    </source>
</evidence>
<feature type="domain" description="FecR protein" evidence="1">
    <location>
        <begin position="101"/>
        <end position="195"/>
    </location>
</feature>
<dbReference type="PIRSF" id="PIRSF018266">
    <property type="entry name" value="FecR"/>
    <property type="match status" value="1"/>
</dbReference>
<dbReference type="Gene3D" id="3.55.50.30">
    <property type="match status" value="1"/>
</dbReference>
<dbReference type="RefSeq" id="WP_090696790.1">
    <property type="nucleotide sequence ID" value="NZ_FOSP01000002.1"/>
</dbReference>
<dbReference type="EMBL" id="FOSP01000002">
    <property type="protein sequence ID" value="SFK22817.1"/>
    <property type="molecule type" value="Genomic_DNA"/>
</dbReference>
<dbReference type="InterPro" id="IPR032623">
    <property type="entry name" value="FecR_N"/>
</dbReference>
<accession>A0A1I3XT31</accession>
<dbReference type="Pfam" id="PF04773">
    <property type="entry name" value="FecR"/>
    <property type="match status" value="1"/>
</dbReference>
<dbReference type="GO" id="GO:0016989">
    <property type="term" value="F:sigma factor antagonist activity"/>
    <property type="evidence" value="ECO:0007669"/>
    <property type="project" value="TreeGrafter"/>
</dbReference>
<dbReference type="OrthoDB" id="8534726at2"/>
<reference evidence="4" key="1">
    <citation type="submission" date="2016-10" db="EMBL/GenBank/DDBJ databases">
        <authorList>
            <person name="Varghese N."/>
            <person name="Submissions S."/>
        </authorList>
    </citation>
    <scope>NUCLEOTIDE SEQUENCE [LARGE SCALE GENOMIC DNA]</scope>
    <source>
        <strain evidence="4">Nm69</strain>
    </source>
</reference>
<feature type="domain" description="FecR N-terminal" evidence="2">
    <location>
        <begin position="20"/>
        <end position="62"/>
    </location>
</feature>
<proteinExistence type="predicted"/>
<dbReference type="InterPro" id="IPR006860">
    <property type="entry name" value="FecR"/>
</dbReference>
<dbReference type="Pfam" id="PF16220">
    <property type="entry name" value="DUF4880"/>
    <property type="match status" value="1"/>
</dbReference>
<keyword evidence="4" id="KW-1185">Reference proteome</keyword>
<evidence type="ECO:0000313" key="4">
    <source>
        <dbReference type="Proteomes" id="UP000199533"/>
    </source>
</evidence>
<evidence type="ECO:0000313" key="3">
    <source>
        <dbReference type="EMBL" id="SFK22817.1"/>
    </source>
</evidence>
<evidence type="ECO:0000259" key="1">
    <source>
        <dbReference type="Pfam" id="PF04773"/>
    </source>
</evidence>
<dbReference type="Gene3D" id="2.60.120.1440">
    <property type="match status" value="1"/>
</dbReference>
<dbReference type="AlphaFoldDB" id="A0A1I3XT31"/>
<name>A0A1I3XT31_9PROT</name>
<dbReference type="PANTHER" id="PTHR30273:SF2">
    <property type="entry name" value="PROTEIN FECR"/>
    <property type="match status" value="1"/>
</dbReference>
<organism evidence="3 4">
    <name type="scientific">Nitrosomonas aestuarii</name>
    <dbReference type="NCBI Taxonomy" id="52441"/>
    <lineage>
        <taxon>Bacteria</taxon>
        <taxon>Pseudomonadati</taxon>
        <taxon>Pseudomonadota</taxon>
        <taxon>Betaproteobacteria</taxon>
        <taxon>Nitrosomonadales</taxon>
        <taxon>Nitrosomonadaceae</taxon>
        <taxon>Nitrosomonas</taxon>
    </lineage>
</organism>
<dbReference type="PANTHER" id="PTHR30273">
    <property type="entry name" value="PERIPLASMIC SIGNAL SENSOR AND SIGMA FACTOR ACTIVATOR FECR-RELATED"/>
    <property type="match status" value="1"/>
</dbReference>
<dbReference type="Proteomes" id="UP000199533">
    <property type="component" value="Unassembled WGS sequence"/>
</dbReference>
<dbReference type="STRING" id="52441.SAMN05216302_100277"/>
<dbReference type="InterPro" id="IPR012373">
    <property type="entry name" value="Ferrdict_sens_TM"/>
</dbReference>
<gene>
    <name evidence="3" type="ORF">SAMN05216302_100277</name>
</gene>
<protein>
    <submittedName>
        <fullName evidence="3">FecR family protein</fullName>
    </submittedName>
</protein>
<sequence>MPEATDPNILPSSEFSELSEQAAEWAVCLSGSHVTPKQRADFETWLAQDPRHRETYEQVDALWNSVNIRKHQPHTGVKTLLGIMVLLGCFFGFPYSQWLADVRTGTGEIRRITLTDGSRITLDSDSAVDIAYDPHQRRIILHRGRLLAELGPDSSRTQRPFIVETRDGTAQALGTRYTVELTDHDSTVNVIESQVAVATRVHPYQSVTLQAGQSIRMDDGQLQQPEAASPFAASWTQARLIYQDAPLTQVIDDLSRYRNGFLKMNKQAAQLRFTGVLPTDDPAAALSILENALPIQIRQYGGWLTWIDTPT</sequence>